<dbReference type="Proteomes" id="UP000805649">
    <property type="component" value="Unassembled WGS sequence"/>
</dbReference>
<gene>
    <name evidence="1" type="ORF">CTRU02_207973</name>
</gene>
<evidence type="ECO:0000313" key="1">
    <source>
        <dbReference type="EMBL" id="KAL0938242.1"/>
    </source>
</evidence>
<reference evidence="1 2" key="1">
    <citation type="journal article" date="2020" name="Phytopathology">
        <title>Genome Sequence Resources of Colletotrichum truncatum, C. plurivorum, C. musicola, and C. sojae: Four Species Pathogenic to Soybean (Glycine max).</title>
        <authorList>
            <person name="Rogerio F."/>
            <person name="Boufleur T.R."/>
            <person name="Ciampi-Guillardi M."/>
            <person name="Sukno S.A."/>
            <person name="Thon M.R."/>
            <person name="Massola Junior N.S."/>
            <person name="Baroncelli R."/>
        </authorList>
    </citation>
    <scope>NUCLEOTIDE SEQUENCE [LARGE SCALE GENOMIC DNA]</scope>
    <source>
        <strain evidence="1 2">CMES1059</strain>
    </source>
</reference>
<sequence length="273" mass="29283">MSSDKQIVFITGGHSGIGYEAVKALCKSSQSYEIIIGSRTPSKGEKAILSLQKEVPQSKSTLTVLQTDLESDSSLEKAAEAIKTKYGRLDVLVNNAGASFDIKLASGEISMRDAYNAAWNTNVVGPQILTTHLAPLLINSSNPRLVFVSSGTSSLADTLHTDHPATQALNKPLAAGWPKKETFIPMTSYRASKTGLNIIMRDWVRVLTNDGVKVWGLEPGFLATEFGGADPKDLRALGAGEPSDGGEIIRSVVEGERDADVGRIVTKDGLQRW</sequence>
<evidence type="ECO:0000313" key="2">
    <source>
        <dbReference type="Proteomes" id="UP000805649"/>
    </source>
</evidence>
<keyword evidence="2" id="KW-1185">Reference proteome</keyword>
<dbReference type="EMBL" id="VUJX02000004">
    <property type="protein sequence ID" value="KAL0938242.1"/>
    <property type="molecule type" value="Genomic_DNA"/>
</dbReference>
<accession>A0ACC3Z2B6</accession>
<protein>
    <submittedName>
        <fullName evidence="1">Short-chain dehydrogenase/reductase 2b</fullName>
    </submittedName>
</protein>
<comment type="caution">
    <text evidence="1">The sequence shown here is derived from an EMBL/GenBank/DDBJ whole genome shotgun (WGS) entry which is preliminary data.</text>
</comment>
<name>A0ACC3Z2B6_COLTU</name>
<proteinExistence type="predicted"/>
<organism evidence="1 2">
    <name type="scientific">Colletotrichum truncatum</name>
    <name type="common">Anthracnose fungus</name>
    <name type="synonym">Colletotrichum capsici</name>
    <dbReference type="NCBI Taxonomy" id="5467"/>
    <lineage>
        <taxon>Eukaryota</taxon>
        <taxon>Fungi</taxon>
        <taxon>Dikarya</taxon>
        <taxon>Ascomycota</taxon>
        <taxon>Pezizomycotina</taxon>
        <taxon>Sordariomycetes</taxon>
        <taxon>Hypocreomycetidae</taxon>
        <taxon>Glomerellales</taxon>
        <taxon>Glomerellaceae</taxon>
        <taxon>Colletotrichum</taxon>
        <taxon>Colletotrichum truncatum species complex</taxon>
    </lineage>
</organism>